<evidence type="ECO:0000313" key="2">
    <source>
        <dbReference type="Proteomes" id="UP001204376"/>
    </source>
</evidence>
<gene>
    <name evidence="1" type="ORF">NPE20_19970</name>
</gene>
<keyword evidence="2" id="KW-1185">Reference proteome</keyword>
<reference evidence="1 2" key="1">
    <citation type="submission" date="2022-07" db="EMBL/GenBank/DDBJ databases">
        <title>Mucilaginibacter sp. JC4.</title>
        <authorList>
            <person name="Le V."/>
            <person name="Ko S.-R."/>
            <person name="Ahn C.-Y."/>
            <person name="Oh H.-M."/>
        </authorList>
    </citation>
    <scope>NUCLEOTIDE SEQUENCE [LARGE SCALE GENOMIC DNA]</scope>
    <source>
        <strain evidence="1 2">JC4</strain>
    </source>
</reference>
<name>A0ABT1T728_9SPHI</name>
<comment type="caution">
    <text evidence="1">The sequence shown here is derived from an EMBL/GenBank/DDBJ whole genome shotgun (WGS) entry which is preliminary data.</text>
</comment>
<proteinExistence type="predicted"/>
<accession>A0ABT1T728</accession>
<organism evidence="1 2">
    <name type="scientific">Mucilaginibacter aquariorum</name>
    <dbReference type="NCBI Taxonomy" id="2967225"/>
    <lineage>
        <taxon>Bacteria</taxon>
        <taxon>Pseudomonadati</taxon>
        <taxon>Bacteroidota</taxon>
        <taxon>Sphingobacteriia</taxon>
        <taxon>Sphingobacteriales</taxon>
        <taxon>Sphingobacteriaceae</taxon>
        <taxon>Mucilaginibacter</taxon>
    </lineage>
</organism>
<protein>
    <submittedName>
        <fullName evidence="1">Uncharacterized protein</fullName>
    </submittedName>
</protein>
<sequence length="116" mass="12391">MARSIAAEGFYFLFDQKVTKNQVGKKASLPHKAFALQIGQNHGLESFSPLRSLIGPRFSKISYAPTAHKATIVLPAFARSCFADGGGSSHLSLLVILSDSEGSNSELCLSKLHVGD</sequence>
<dbReference type="Proteomes" id="UP001204376">
    <property type="component" value="Unassembled WGS sequence"/>
</dbReference>
<evidence type="ECO:0000313" key="1">
    <source>
        <dbReference type="EMBL" id="MCQ6960268.1"/>
    </source>
</evidence>
<dbReference type="EMBL" id="JANHOH010000006">
    <property type="protein sequence ID" value="MCQ6960268.1"/>
    <property type="molecule type" value="Genomic_DNA"/>
</dbReference>